<evidence type="ECO:0000259" key="7">
    <source>
        <dbReference type="Pfam" id="PF12832"/>
    </source>
</evidence>
<dbReference type="Gene3D" id="1.20.1250.20">
    <property type="entry name" value="MFS general substrate transporter like domains"/>
    <property type="match status" value="3"/>
</dbReference>
<feature type="transmembrane region" description="Helical" evidence="6">
    <location>
        <begin position="42"/>
        <end position="60"/>
    </location>
</feature>
<dbReference type="InterPro" id="IPR024989">
    <property type="entry name" value="MFS_assoc_dom"/>
</dbReference>
<feature type="transmembrane region" description="Helical" evidence="6">
    <location>
        <begin position="283"/>
        <end position="305"/>
    </location>
</feature>
<dbReference type="AlphaFoldDB" id="A0A183AHJ6"/>
<dbReference type="PANTHER" id="PTHR16172">
    <property type="entry name" value="MAJOR FACILITATOR SUPERFAMILY DOMAIN-CONTAINING PROTEIN 6-LIKE"/>
    <property type="match status" value="1"/>
</dbReference>
<proteinExistence type="inferred from homology"/>
<dbReference type="SUPFAM" id="SSF103473">
    <property type="entry name" value="MFS general substrate transporter"/>
    <property type="match status" value="1"/>
</dbReference>
<dbReference type="Proteomes" id="UP000272942">
    <property type="component" value="Unassembled WGS sequence"/>
</dbReference>
<dbReference type="InterPro" id="IPR036259">
    <property type="entry name" value="MFS_trans_sf"/>
</dbReference>
<dbReference type="OrthoDB" id="515887at2759"/>
<reference evidence="8 9" key="2">
    <citation type="submission" date="2018-11" db="EMBL/GenBank/DDBJ databases">
        <authorList>
            <consortium name="Pathogen Informatics"/>
        </authorList>
    </citation>
    <scope>NUCLEOTIDE SEQUENCE [LARGE SCALE GENOMIC DNA]</scope>
    <source>
        <strain evidence="8 9">Egypt</strain>
    </source>
</reference>
<evidence type="ECO:0000256" key="1">
    <source>
        <dbReference type="ARBA" id="ARBA00004141"/>
    </source>
</evidence>
<dbReference type="Pfam" id="PF12832">
    <property type="entry name" value="MFS_1_like"/>
    <property type="match status" value="1"/>
</dbReference>
<comment type="similarity">
    <text evidence="2">Belongs to the major facilitator superfamily. MFSD6 family.</text>
</comment>
<keyword evidence="5 6" id="KW-0472">Membrane</keyword>
<feature type="transmembrane region" description="Helical" evidence="6">
    <location>
        <begin position="196"/>
        <end position="217"/>
    </location>
</feature>
<evidence type="ECO:0000313" key="8">
    <source>
        <dbReference type="EMBL" id="VDP78357.1"/>
    </source>
</evidence>
<keyword evidence="9" id="KW-1185">Reference proteome</keyword>
<evidence type="ECO:0000256" key="6">
    <source>
        <dbReference type="SAM" id="Phobius"/>
    </source>
</evidence>
<feature type="transmembrane region" description="Helical" evidence="6">
    <location>
        <begin position="394"/>
        <end position="418"/>
    </location>
</feature>
<sequence length="523" mass="57423">MAQCGLSASQLGLAALISNAAATFTRLISGPVMDRAKKKNRVIIVLCVVSVSMILCFLGLPKEHDYLMEGRMDDSGFFVAQLHTEHNQPESQSNQSLNATEFTGERICWPVLATGCSTSSRSIYPFEQSEFDLKLVDVNETDYSAMYSIQAWQRHSQPEQNASTQFYCFYLSEERNRTDCIPIRNERIKPASYTTLILSIALRMVLFGAHAPIMNLLESITFSILGPRKSRFFGQTRLVGTLGYVLGALAIGPIISAFSVASFGERFVRFPSTNPDDHTVGVSYTPCILIAAGCATLAALSTFFIKQNSDRSKLELHKALLVAFQSSEMIKCMISCLVTGFATSLIGEYFTLILTTQYGLSHTFIGTLISVIVLTEVPTFFVSGFLVSRFGPALCVSAAHFVWAVYFVTIACISNQWGLLLVQAWSGLAFPIANNAILYQAAVVGRDKTLSQDGNLVASMQAITNAITFGLIPCFGGLIWGCLLEYFPGRYLYGMAACYSATVMLLVPFIDYVINKLDARRSS</sequence>
<feature type="transmembrane region" description="Helical" evidence="6">
    <location>
        <begin position="364"/>
        <end position="387"/>
    </location>
</feature>
<dbReference type="InterPro" id="IPR051717">
    <property type="entry name" value="MFS_MFSD6"/>
</dbReference>
<feature type="domain" description="Major facilitator superfamily associated" evidence="7">
    <location>
        <begin position="1"/>
        <end position="493"/>
    </location>
</feature>
<keyword evidence="4 6" id="KW-1133">Transmembrane helix</keyword>
<accession>A0A183AHJ6</accession>
<comment type="subcellular location">
    <subcellularLocation>
        <location evidence="1">Membrane</location>
        <topology evidence="1">Multi-pass membrane protein</topology>
    </subcellularLocation>
</comment>
<feature type="transmembrane region" description="Helical" evidence="6">
    <location>
        <begin position="332"/>
        <end position="352"/>
    </location>
</feature>
<dbReference type="EMBL" id="UZAN01043431">
    <property type="protein sequence ID" value="VDP78357.1"/>
    <property type="molecule type" value="Genomic_DNA"/>
</dbReference>
<evidence type="ECO:0000313" key="9">
    <source>
        <dbReference type="Proteomes" id="UP000272942"/>
    </source>
</evidence>
<organism evidence="10">
    <name type="scientific">Echinostoma caproni</name>
    <dbReference type="NCBI Taxonomy" id="27848"/>
    <lineage>
        <taxon>Eukaryota</taxon>
        <taxon>Metazoa</taxon>
        <taxon>Spiralia</taxon>
        <taxon>Lophotrochozoa</taxon>
        <taxon>Platyhelminthes</taxon>
        <taxon>Trematoda</taxon>
        <taxon>Digenea</taxon>
        <taxon>Plagiorchiida</taxon>
        <taxon>Echinostomata</taxon>
        <taxon>Echinostomatoidea</taxon>
        <taxon>Echinostomatidae</taxon>
        <taxon>Echinostoma</taxon>
    </lineage>
</organism>
<evidence type="ECO:0000256" key="5">
    <source>
        <dbReference type="ARBA" id="ARBA00023136"/>
    </source>
</evidence>
<dbReference type="PANTHER" id="PTHR16172:SF41">
    <property type="entry name" value="MAJOR FACILITATOR SUPERFAMILY DOMAIN-CONTAINING PROTEIN 6-LIKE"/>
    <property type="match status" value="1"/>
</dbReference>
<dbReference type="GO" id="GO:0016020">
    <property type="term" value="C:membrane"/>
    <property type="evidence" value="ECO:0007669"/>
    <property type="project" value="UniProtKB-SubCell"/>
</dbReference>
<evidence type="ECO:0000256" key="4">
    <source>
        <dbReference type="ARBA" id="ARBA00022989"/>
    </source>
</evidence>
<evidence type="ECO:0000313" key="10">
    <source>
        <dbReference type="WBParaSite" id="ECPE_0000644401-mRNA-1"/>
    </source>
</evidence>
<feature type="transmembrane region" description="Helical" evidence="6">
    <location>
        <begin position="456"/>
        <end position="480"/>
    </location>
</feature>
<gene>
    <name evidence="8" type="ORF">ECPE_LOCUS6431</name>
</gene>
<reference evidence="10" key="1">
    <citation type="submission" date="2016-06" db="UniProtKB">
        <authorList>
            <consortium name="WormBaseParasite"/>
        </authorList>
    </citation>
    <scope>IDENTIFICATION</scope>
</reference>
<evidence type="ECO:0000256" key="2">
    <source>
        <dbReference type="ARBA" id="ARBA00005241"/>
    </source>
</evidence>
<keyword evidence="3 6" id="KW-0812">Transmembrane</keyword>
<evidence type="ECO:0000256" key="3">
    <source>
        <dbReference type="ARBA" id="ARBA00022692"/>
    </source>
</evidence>
<feature type="transmembrane region" description="Helical" evidence="6">
    <location>
        <begin position="238"/>
        <end position="263"/>
    </location>
</feature>
<name>A0A183AHJ6_9TREM</name>
<protein>
    <submittedName>
        <fullName evidence="10">MFS_1_like domain-containing protein</fullName>
    </submittedName>
</protein>
<dbReference type="WBParaSite" id="ECPE_0000644401-mRNA-1">
    <property type="protein sequence ID" value="ECPE_0000644401-mRNA-1"/>
    <property type="gene ID" value="ECPE_0000644401"/>
</dbReference>
<feature type="transmembrane region" description="Helical" evidence="6">
    <location>
        <begin position="492"/>
        <end position="514"/>
    </location>
</feature>